<evidence type="ECO:0000256" key="5">
    <source>
        <dbReference type="SAM" id="MobiDB-lite"/>
    </source>
</evidence>
<dbReference type="InterPro" id="IPR035983">
    <property type="entry name" value="Hect_E3_ubiquitin_ligase"/>
</dbReference>
<dbReference type="InterPro" id="IPR045322">
    <property type="entry name" value="HECTD1/TRIP12-like"/>
</dbReference>
<dbReference type="Proteomes" id="UP001174909">
    <property type="component" value="Unassembled WGS sequence"/>
</dbReference>
<comment type="similarity">
    <text evidence="4">Belongs to the UPL family. K-HECT subfamily.</text>
</comment>
<proteinExistence type="inferred from homology"/>
<dbReference type="Gene3D" id="3.30.2410.10">
    <property type="entry name" value="Hect, E3 ligase catalytic domain"/>
    <property type="match status" value="1"/>
</dbReference>
<feature type="compositionally biased region" description="Low complexity" evidence="5">
    <location>
        <begin position="163"/>
        <end position="191"/>
    </location>
</feature>
<dbReference type="FunFam" id="3.30.2160.10:FF:000013">
    <property type="entry name" value="E3 ubiquitin-protein ligase TRIP12 isoform X1"/>
    <property type="match status" value="1"/>
</dbReference>
<feature type="region of interest" description="Disordered" evidence="5">
    <location>
        <begin position="591"/>
        <end position="616"/>
    </location>
</feature>
<keyword evidence="2 3" id="KW-0833">Ubl conjugation pathway</keyword>
<comment type="catalytic activity">
    <reaction evidence="4">
        <text>S-ubiquitinyl-[E2 ubiquitin-conjugating enzyme]-L-cysteine + [acceptor protein]-L-lysine = [E2 ubiquitin-conjugating enzyme]-L-cysteine + N(6)-ubiquitinyl-[acceptor protein]-L-lysine.</text>
        <dbReference type="EC" id="2.3.2.26"/>
    </reaction>
</comment>
<feature type="compositionally biased region" description="Polar residues" evidence="5">
    <location>
        <begin position="591"/>
        <end position="605"/>
    </location>
</feature>
<dbReference type="Gene3D" id="3.30.2160.10">
    <property type="entry name" value="Hect, E3 ligase catalytic domain"/>
    <property type="match status" value="1"/>
</dbReference>
<accession>A0AA35VVL6</accession>
<evidence type="ECO:0000313" key="7">
    <source>
        <dbReference type="EMBL" id="CAI7994466.1"/>
    </source>
</evidence>
<protein>
    <recommendedName>
        <fullName evidence="4">E3 ubiquitin-protein ligase</fullName>
        <ecNumber evidence="4">2.3.2.26</ecNumber>
    </recommendedName>
</protein>
<dbReference type="PANTHER" id="PTHR45670:SF13">
    <property type="entry name" value="E3 UBIQUITIN-PROTEIN LIGASE TRIP12"/>
    <property type="match status" value="1"/>
</dbReference>
<dbReference type="PROSITE" id="PS50237">
    <property type="entry name" value="HECT"/>
    <property type="match status" value="1"/>
</dbReference>
<evidence type="ECO:0000256" key="1">
    <source>
        <dbReference type="ARBA" id="ARBA00022679"/>
    </source>
</evidence>
<evidence type="ECO:0000313" key="8">
    <source>
        <dbReference type="Proteomes" id="UP001174909"/>
    </source>
</evidence>
<comment type="caution">
    <text evidence="7">The sequence shown here is derived from an EMBL/GenBank/DDBJ whole genome shotgun (WGS) entry which is preliminary data.</text>
</comment>
<dbReference type="GO" id="GO:0000209">
    <property type="term" value="P:protein polyubiquitination"/>
    <property type="evidence" value="ECO:0007669"/>
    <property type="project" value="TreeGrafter"/>
</dbReference>
<dbReference type="Pfam" id="PF00632">
    <property type="entry name" value="HECT"/>
    <property type="match status" value="1"/>
</dbReference>
<dbReference type="SUPFAM" id="SSF56204">
    <property type="entry name" value="Hect, E3 ligase catalytic domain"/>
    <property type="match status" value="1"/>
</dbReference>
<dbReference type="GO" id="GO:0016607">
    <property type="term" value="C:nuclear speck"/>
    <property type="evidence" value="ECO:0007669"/>
    <property type="project" value="TreeGrafter"/>
</dbReference>
<sequence>MPGRRGSQALKFFNSHQIKCSLEKHSTAPSSVSNWKGGPLRIDPLATLQTLERYLVVRGIGMSDQAAKRLEDIEFGDEVEENMIVAHMPTTDRHYLEFLISDQVVPYNMTIFQAVRQFAVSQAQEFEDEAMPLGRPEIWIRTHTIHYRPVVPPPGAGSSKVMSTSLPSSTHLATSTASASPAPKKSSSSGSGRKRTSSAKTPLSVPTLFPRVTRSSSRDKSGSGAQPSPPLRPFRSPSLPTPPLPTKAPPAPNPPPTTKSPERVASKKSPSVGPASKEKQRRYGGGLSPLHQALKQSTELSLSSEDPSLPLLRLLKILYSINNHWRPTWSCQYTSYVHSPVGLFPSPLGPSASYPKVEEICSKFKFLGKFIAKAVMDSRMLDVPLSDAFYKWMLGQQGMFTAQDLQHVDPVVARSFAQLAAVAVNKHKLESDPLLSDKALSMGIEALSLDGGGSIDDLDLDFTLPGYPDIELKPGGKDVAVNIHNLDEYLKLVVDWTLVRGVARQVEAFKEGVASVLPLSSLHTFYPSEMDMLLCGANHQKWDVKELMDCCRPDHGYSHDSATVQNLFEVLSTYDTLEQRQFIQFVTGSPETASRRFQGTQPSTDDSPKDGRVTTERGRLPSLCHDVCQLPQVAQLLHGRSDEREAWFCSERRERLFPSLLT</sequence>
<organism evidence="7 8">
    <name type="scientific">Geodia barretti</name>
    <name type="common">Barrett's horny sponge</name>
    <dbReference type="NCBI Taxonomy" id="519541"/>
    <lineage>
        <taxon>Eukaryota</taxon>
        <taxon>Metazoa</taxon>
        <taxon>Porifera</taxon>
        <taxon>Demospongiae</taxon>
        <taxon>Heteroscleromorpha</taxon>
        <taxon>Tetractinellida</taxon>
        <taxon>Astrophorina</taxon>
        <taxon>Geodiidae</taxon>
        <taxon>Geodia</taxon>
    </lineage>
</organism>
<dbReference type="SMART" id="SM00119">
    <property type="entry name" value="HECTc"/>
    <property type="match status" value="1"/>
</dbReference>
<feature type="compositionally biased region" description="Basic and acidic residues" evidence="5">
    <location>
        <begin position="606"/>
        <end position="616"/>
    </location>
</feature>
<evidence type="ECO:0000256" key="3">
    <source>
        <dbReference type="PROSITE-ProRule" id="PRU00104"/>
    </source>
</evidence>
<evidence type="ECO:0000259" key="6">
    <source>
        <dbReference type="PROSITE" id="PS50237"/>
    </source>
</evidence>
<dbReference type="PANTHER" id="PTHR45670">
    <property type="entry name" value="E3 UBIQUITIN-PROTEIN LIGASE TRIP12"/>
    <property type="match status" value="1"/>
</dbReference>
<evidence type="ECO:0000256" key="2">
    <source>
        <dbReference type="ARBA" id="ARBA00022786"/>
    </source>
</evidence>
<dbReference type="EMBL" id="CASHTH010000212">
    <property type="protein sequence ID" value="CAI7994466.1"/>
    <property type="molecule type" value="Genomic_DNA"/>
</dbReference>
<dbReference type="GO" id="GO:0043161">
    <property type="term" value="P:proteasome-mediated ubiquitin-dependent protein catabolic process"/>
    <property type="evidence" value="ECO:0007669"/>
    <property type="project" value="TreeGrafter"/>
</dbReference>
<comment type="pathway">
    <text evidence="4">Protein modification; protein ubiquitination.</text>
</comment>
<dbReference type="InterPro" id="IPR000569">
    <property type="entry name" value="HECT_dom"/>
</dbReference>
<name>A0AA35VVL6_GEOBA</name>
<keyword evidence="1 4" id="KW-0808">Transferase</keyword>
<dbReference type="GO" id="GO:0006974">
    <property type="term" value="P:DNA damage response"/>
    <property type="evidence" value="ECO:0007669"/>
    <property type="project" value="TreeGrafter"/>
</dbReference>
<dbReference type="GO" id="GO:0061630">
    <property type="term" value="F:ubiquitin protein ligase activity"/>
    <property type="evidence" value="ECO:0007669"/>
    <property type="project" value="UniProtKB-UniRule"/>
</dbReference>
<comment type="function">
    <text evidence="4">E3 ubiquitin-protein ligase which accepts ubiquitin from an E2 ubiquitin-conjugating enzyme in the form of a thioester and then directly transfers the ubiquitin to targeted substrates.</text>
</comment>
<feature type="compositionally biased region" description="Pro residues" evidence="5">
    <location>
        <begin position="239"/>
        <end position="258"/>
    </location>
</feature>
<feature type="region of interest" description="Disordered" evidence="5">
    <location>
        <begin position="151"/>
        <end position="288"/>
    </location>
</feature>
<keyword evidence="8" id="KW-1185">Reference proteome</keyword>
<evidence type="ECO:0000256" key="4">
    <source>
        <dbReference type="RuleBase" id="RU369009"/>
    </source>
</evidence>
<dbReference type="EC" id="2.3.2.26" evidence="4"/>
<reference evidence="7" key="1">
    <citation type="submission" date="2023-03" db="EMBL/GenBank/DDBJ databases">
        <authorList>
            <person name="Steffen K."/>
            <person name="Cardenas P."/>
        </authorList>
    </citation>
    <scope>NUCLEOTIDE SEQUENCE</scope>
</reference>
<dbReference type="AlphaFoldDB" id="A0AA35VVL6"/>
<dbReference type="Gene3D" id="3.90.1750.10">
    <property type="entry name" value="Hect, E3 ligase catalytic domains"/>
    <property type="match status" value="1"/>
</dbReference>
<feature type="domain" description="HECT" evidence="6">
    <location>
        <begin position="333"/>
        <end position="632"/>
    </location>
</feature>
<gene>
    <name evidence="7" type="ORF">GBAR_LOCUS1452</name>
</gene>
<feature type="active site" description="Glycyl thioester intermediate" evidence="3">
    <location>
        <position position="624"/>
    </location>
</feature>